<protein>
    <submittedName>
        <fullName evidence="1">Uncharacterized protein</fullName>
    </submittedName>
</protein>
<accession>A0ABN6HXE9</accession>
<evidence type="ECO:0000313" key="2">
    <source>
        <dbReference type="Proteomes" id="UP000825258"/>
    </source>
</evidence>
<evidence type="ECO:0000313" key="1">
    <source>
        <dbReference type="EMBL" id="BCY29064.1"/>
    </source>
</evidence>
<dbReference type="RefSeq" id="WP_221258160.1">
    <property type="nucleotide sequence ID" value="NZ_AP024749.1"/>
</dbReference>
<dbReference type="Proteomes" id="UP000825258">
    <property type="component" value="Chromosome"/>
</dbReference>
<name>A0ABN6HXE9_9FLAO</name>
<gene>
    <name evidence="1" type="ORF">KK2020170_19320</name>
</gene>
<proteinExistence type="predicted"/>
<sequence>MKVDRKGHTTVIKETKGDIQLFMNNLTNVFHDFKNDNLIVDVSHDNKVTLVDLLKFKDLVKQHKKAKKSFVIVAENVDFNDVPEDIHIVPSVLEAHDIIEMEEIERDLGF</sequence>
<organism evidence="1 2">
    <name type="scientific">Flavobacterium okayamense</name>
    <dbReference type="NCBI Taxonomy" id="2830782"/>
    <lineage>
        <taxon>Bacteria</taxon>
        <taxon>Pseudomonadati</taxon>
        <taxon>Bacteroidota</taxon>
        <taxon>Flavobacteriia</taxon>
        <taxon>Flavobacteriales</taxon>
        <taxon>Flavobacteriaceae</taxon>
        <taxon>Flavobacterium</taxon>
    </lineage>
</organism>
<dbReference type="EMBL" id="AP024749">
    <property type="protein sequence ID" value="BCY29064.1"/>
    <property type="molecule type" value="Genomic_DNA"/>
</dbReference>
<reference evidence="1 2" key="1">
    <citation type="submission" date="2021-06" db="EMBL/GenBank/DDBJ databases">
        <title>Whole genome sequences of Flavobacterium sp. KK2020170 and assembly.</title>
        <authorList>
            <person name="Kitahara K."/>
            <person name="Miyoshi S."/>
            <person name="Uesaka K."/>
        </authorList>
    </citation>
    <scope>NUCLEOTIDE SEQUENCE [LARGE SCALE GENOMIC DNA]</scope>
    <source>
        <strain evidence="1 2">KK2020170</strain>
    </source>
</reference>
<keyword evidence="2" id="KW-1185">Reference proteome</keyword>